<proteinExistence type="predicted"/>
<name>A0ABT7MJW6_9BACL</name>
<organism evidence="1 2">
    <name type="scientific">Exiguobacterium mexicanum</name>
    <dbReference type="NCBI Taxonomy" id="340146"/>
    <lineage>
        <taxon>Bacteria</taxon>
        <taxon>Bacillati</taxon>
        <taxon>Bacillota</taxon>
        <taxon>Bacilli</taxon>
        <taxon>Bacillales</taxon>
        <taxon>Bacillales Family XII. Incertae Sedis</taxon>
        <taxon>Exiguobacterium</taxon>
    </lineage>
</organism>
<dbReference type="EMBL" id="JASWER010000001">
    <property type="protein sequence ID" value="MDL5375715.1"/>
    <property type="molecule type" value="Genomic_DNA"/>
</dbReference>
<sequence length="63" mass="7132">MNEWEPKIQELLDGTVDELIVPKDDFLTVRSLLVDKGWLFEVVGEAKHGGVTIYRKNEQSASS</sequence>
<dbReference type="RefSeq" id="WP_058763287.1">
    <property type="nucleotide sequence ID" value="NZ_CP183077.1"/>
</dbReference>
<comment type="caution">
    <text evidence="1">The sequence shown here is derived from an EMBL/GenBank/DDBJ whole genome shotgun (WGS) entry which is preliminary data.</text>
</comment>
<evidence type="ECO:0000313" key="1">
    <source>
        <dbReference type="EMBL" id="MDL5375715.1"/>
    </source>
</evidence>
<reference evidence="1 2" key="1">
    <citation type="submission" date="2023-06" db="EMBL/GenBank/DDBJ databases">
        <title>Influencing factors and mechanism of Cr(VI) reduction by facultative anaerobic Exiguobacterium sp. PY14.</title>
        <authorList>
            <person name="Zou L."/>
        </authorList>
    </citation>
    <scope>NUCLEOTIDE SEQUENCE [LARGE SCALE GENOMIC DNA]</scope>
    <source>
        <strain evidence="1 2">PY14</strain>
    </source>
</reference>
<protein>
    <submittedName>
        <fullName evidence="1">Uncharacterized protein</fullName>
    </submittedName>
</protein>
<gene>
    <name evidence="1" type="ORF">QR695_01705</name>
</gene>
<dbReference type="Proteomes" id="UP001230807">
    <property type="component" value="Unassembled WGS sequence"/>
</dbReference>
<evidence type="ECO:0000313" key="2">
    <source>
        <dbReference type="Proteomes" id="UP001230807"/>
    </source>
</evidence>
<keyword evidence="2" id="KW-1185">Reference proteome</keyword>
<accession>A0ABT7MJW6</accession>